<dbReference type="InterPro" id="IPR011701">
    <property type="entry name" value="MFS"/>
</dbReference>
<evidence type="ECO:0000256" key="1">
    <source>
        <dbReference type="ARBA" id="ARBA00004141"/>
    </source>
</evidence>
<feature type="transmembrane region" description="Helical" evidence="6">
    <location>
        <begin position="197"/>
        <end position="219"/>
    </location>
</feature>
<evidence type="ECO:0000256" key="3">
    <source>
        <dbReference type="ARBA" id="ARBA00022692"/>
    </source>
</evidence>
<dbReference type="FunFam" id="1.20.1250.20:FF:000057">
    <property type="entry name" value="MFS general substrate transporter"/>
    <property type="match status" value="1"/>
</dbReference>
<keyword evidence="3 6" id="KW-0812">Transmembrane</keyword>
<dbReference type="EMBL" id="CP099421">
    <property type="protein sequence ID" value="USW52020.1"/>
    <property type="molecule type" value="Genomic_DNA"/>
</dbReference>
<evidence type="ECO:0000259" key="7">
    <source>
        <dbReference type="PROSITE" id="PS50850"/>
    </source>
</evidence>
<name>A0A9Q9EIG8_9PEZI</name>
<protein>
    <submittedName>
        <fullName evidence="8">Major facilitator superfamily, MFS transporter superfamily</fullName>
    </submittedName>
</protein>
<dbReference type="Pfam" id="PF07690">
    <property type="entry name" value="MFS_1"/>
    <property type="match status" value="1"/>
</dbReference>
<dbReference type="AlphaFoldDB" id="A0A9Q9EIG8"/>
<sequence>MLGHPLCFDQIRTHHALWKDQIHYALDSGRPTGSSTKHLGDAATEQIPARLVDPDVERRLSWKIDRRMIPMVMWMYLMSFMDRVNIGNARLYNLEEDLGMDKVGQGYSLAVSVLFIPYCLLETPSNMILKQCRPRFYLAFVVLPWGLVATFRAFVQNLAGLIICRLLLGVFEAGLFPGLVVYLTIFYNKSNIGLRTALLFATSAFSGAAGGLVSFAIGYMDGVGGWSAWRWIFAINGIATVLTAFVVPFVLSDSPQTAKYPTNEDRSNIALLREAEVGQTASAQQFDIADAKEAFKDWTVWVYGSAQYCQNTMLYSFSIFLPTIIRGIGQWSVAEVQCLTIPVIQVRGPFIIGGTLVSIIGYVMLIASSSVRVSFAGTFVTSAGLFLCVGLPLSWLSSNNPRYGKLTTASGIQVTLANLSGVGAPFLYPRADGPRYFIGYGEEDYWQGGLEVEGKTEQEAREMGERNPAFLFVT</sequence>
<comment type="subcellular location">
    <subcellularLocation>
        <location evidence="1">Membrane</location>
        <topology evidence="1">Multi-pass membrane protein</topology>
    </subcellularLocation>
</comment>
<gene>
    <name evidence="8" type="ORF">Slin15195_G053390</name>
</gene>
<evidence type="ECO:0000256" key="4">
    <source>
        <dbReference type="ARBA" id="ARBA00022989"/>
    </source>
</evidence>
<dbReference type="SUPFAM" id="SSF103473">
    <property type="entry name" value="MFS general substrate transporter"/>
    <property type="match status" value="1"/>
</dbReference>
<keyword evidence="9" id="KW-1185">Reference proteome</keyword>
<dbReference type="Gene3D" id="1.20.1250.20">
    <property type="entry name" value="MFS general substrate transporter like domains"/>
    <property type="match status" value="1"/>
</dbReference>
<keyword evidence="4 6" id="KW-1133">Transmembrane helix</keyword>
<dbReference type="GO" id="GO:0022857">
    <property type="term" value="F:transmembrane transporter activity"/>
    <property type="evidence" value="ECO:0007669"/>
    <property type="project" value="InterPro"/>
</dbReference>
<proteinExistence type="predicted"/>
<dbReference type="InterPro" id="IPR020846">
    <property type="entry name" value="MFS_dom"/>
</dbReference>
<evidence type="ECO:0000313" key="9">
    <source>
        <dbReference type="Proteomes" id="UP001056384"/>
    </source>
</evidence>
<reference evidence="8" key="1">
    <citation type="submission" date="2022-06" db="EMBL/GenBank/DDBJ databases">
        <title>Complete genome sequences of two strains of the flax pathogen Septoria linicola.</title>
        <authorList>
            <person name="Lapalu N."/>
            <person name="Simon A."/>
            <person name="Demenou B."/>
            <person name="Paumier D."/>
            <person name="Guillot M.-P."/>
            <person name="Gout L."/>
            <person name="Valade R."/>
        </authorList>
    </citation>
    <scope>NUCLEOTIDE SEQUENCE</scope>
    <source>
        <strain evidence="8">SE15195</strain>
    </source>
</reference>
<dbReference type="Proteomes" id="UP001056384">
    <property type="component" value="Chromosome 4"/>
</dbReference>
<evidence type="ECO:0000256" key="2">
    <source>
        <dbReference type="ARBA" id="ARBA00022448"/>
    </source>
</evidence>
<evidence type="ECO:0000313" key="8">
    <source>
        <dbReference type="EMBL" id="USW52020.1"/>
    </source>
</evidence>
<dbReference type="PANTHER" id="PTHR43791:SF91">
    <property type="entry name" value="MAJOR FACILITATOR SUPERFAMILY (MFS) PROFILE DOMAIN-CONTAINING PROTEIN-RELATED"/>
    <property type="match status" value="1"/>
</dbReference>
<organism evidence="8 9">
    <name type="scientific">Septoria linicola</name>
    <dbReference type="NCBI Taxonomy" id="215465"/>
    <lineage>
        <taxon>Eukaryota</taxon>
        <taxon>Fungi</taxon>
        <taxon>Dikarya</taxon>
        <taxon>Ascomycota</taxon>
        <taxon>Pezizomycotina</taxon>
        <taxon>Dothideomycetes</taxon>
        <taxon>Dothideomycetidae</taxon>
        <taxon>Mycosphaerellales</taxon>
        <taxon>Mycosphaerellaceae</taxon>
        <taxon>Septoria</taxon>
    </lineage>
</organism>
<dbReference type="InterPro" id="IPR036259">
    <property type="entry name" value="MFS_trans_sf"/>
</dbReference>
<evidence type="ECO:0000256" key="6">
    <source>
        <dbReference type="SAM" id="Phobius"/>
    </source>
</evidence>
<feature type="transmembrane region" description="Helical" evidence="6">
    <location>
        <begin position="231"/>
        <end position="251"/>
    </location>
</feature>
<dbReference type="PROSITE" id="PS50850">
    <property type="entry name" value="MFS"/>
    <property type="match status" value="1"/>
</dbReference>
<keyword evidence="5 6" id="KW-0472">Membrane</keyword>
<evidence type="ECO:0000256" key="5">
    <source>
        <dbReference type="ARBA" id="ARBA00023136"/>
    </source>
</evidence>
<feature type="transmembrane region" description="Helical" evidence="6">
    <location>
        <begin position="106"/>
        <end position="124"/>
    </location>
</feature>
<feature type="transmembrane region" description="Helical" evidence="6">
    <location>
        <begin position="136"/>
        <end position="154"/>
    </location>
</feature>
<dbReference type="PANTHER" id="PTHR43791">
    <property type="entry name" value="PERMEASE-RELATED"/>
    <property type="match status" value="1"/>
</dbReference>
<feature type="transmembrane region" description="Helical" evidence="6">
    <location>
        <begin position="373"/>
        <end position="396"/>
    </location>
</feature>
<feature type="transmembrane region" description="Helical" evidence="6">
    <location>
        <begin position="350"/>
        <end position="367"/>
    </location>
</feature>
<dbReference type="GO" id="GO:0016020">
    <property type="term" value="C:membrane"/>
    <property type="evidence" value="ECO:0007669"/>
    <property type="project" value="UniProtKB-SubCell"/>
</dbReference>
<feature type="domain" description="Major facilitator superfamily (MFS) profile" evidence="7">
    <location>
        <begin position="68"/>
        <end position="474"/>
    </location>
</feature>
<keyword evidence="2" id="KW-0813">Transport</keyword>
<accession>A0A9Q9EIG8</accession>
<feature type="transmembrane region" description="Helical" evidence="6">
    <location>
        <begin position="160"/>
        <end position="185"/>
    </location>
</feature>